<dbReference type="VEuPathDB" id="VectorBase:ADIR014241"/>
<protein>
    <submittedName>
        <fullName evidence="2">Uncharacterized protein</fullName>
    </submittedName>
</protein>
<name>A0A182NWG8_9DIPT</name>
<dbReference type="Proteomes" id="UP000075884">
    <property type="component" value="Unassembled WGS sequence"/>
</dbReference>
<feature type="region of interest" description="Disordered" evidence="1">
    <location>
        <begin position="1"/>
        <end position="25"/>
    </location>
</feature>
<reference evidence="2" key="2">
    <citation type="submission" date="2020-05" db="UniProtKB">
        <authorList>
            <consortium name="EnsemblMetazoa"/>
        </authorList>
    </citation>
    <scope>IDENTIFICATION</scope>
    <source>
        <strain evidence="2">WRAIR2</strain>
    </source>
</reference>
<dbReference type="EnsemblMetazoa" id="ADIR014241-RA">
    <property type="protein sequence ID" value="ADIR014241-PA"/>
    <property type="gene ID" value="ADIR014241"/>
</dbReference>
<accession>A0A182NWG8</accession>
<reference evidence="3" key="1">
    <citation type="submission" date="2013-03" db="EMBL/GenBank/DDBJ databases">
        <title>The Genome Sequence of Anopheles dirus WRAIR2.</title>
        <authorList>
            <consortium name="The Broad Institute Genomics Platform"/>
            <person name="Neafsey D.E."/>
            <person name="Walton C."/>
            <person name="Walker B."/>
            <person name="Young S.K."/>
            <person name="Zeng Q."/>
            <person name="Gargeya S."/>
            <person name="Fitzgerald M."/>
            <person name="Haas B."/>
            <person name="Abouelleil A."/>
            <person name="Allen A.W."/>
            <person name="Alvarado L."/>
            <person name="Arachchi H.M."/>
            <person name="Berlin A.M."/>
            <person name="Chapman S.B."/>
            <person name="Gainer-Dewar J."/>
            <person name="Goldberg J."/>
            <person name="Griggs A."/>
            <person name="Gujja S."/>
            <person name="Hansen M."/>
            <person name="Howarth C."/>
            <person name="Imamovic A."/>
            <person name="Ireland A."/>
            <person name="Larimer J."/>
            <person name="McCowan C."/>
            <person name="Murphy C."/>
            <person name="Pearson M."/>
            <person name="Poon T.W."/>
            <person name="Priest M."/>
            <person name="Roberts A."/>
            <person name="Saif S."/>
            <person name="Shea T."/>
            <person name="Sisk P."/>
            <person name="Sykes S."/>
            <person name="Wortman J."/>
            <person name="Nusbaum C."/>
            <person name="Birren B."/>
        </authorList>
    </citation>
    <scope>NUCLEOTIDE SEQUENCE [LARGE SCALE GENOMIC DNA]</scope>
    <source>
        <strain evidence="3">WRAIR2</strain>
    </source>
</reference>
<organism evidence="2 3">
    <name type="scientific">Anopheles dirus</name>
    <dbReference type="NCBI Taxonomy" id="7168"/>
    <lineage>
        <taxon>Eukaryota</taxon>
        <taxon>Metazoa</taxon>
        <taxon>Ecdysozoa</taxon>
        <taxon>Arthropoda</taxon>
        <taxon>Hexapoda</taxon>
        <taxon>Insecta</taxon>
        <taxon>Pterygota</taxon>
        <taxon>Neoptera</taxon>
        <taxon>Endopterygota</taxon>
        <taxon>Diptera</taxon>
        <taxon>Nematocera</taxon>
        <taxon>Culicoidea</taxon>
        <taxon>Culicidae</taxon>
        <taxon>Anophelinae</taxon>
        <taxon>Anopheles</taxon>
    </lineage>
</organism>
<proteinExistence type="predicted"/>
<evidence type="ECO:0000313" key="3">
    <source>
        <dbReference type="Proteomes" id="UP000075884"/>
    </source>
</evidence>
<evidence type="ECO:0000256" key="1">
    <source>
        <dbReference type="SAM" id="MobiDB-lite"/>
    </source>
</evidence>
<sequence>MRVLAFDPRKTKKRSQKGENIGDQSLRAIQGASQEQGRTHLIQTVTRYIA</sequence>
<dbReference type="AlphaFoldDB" id="A0A182NWG8"/>
<evidence type="ECO:0000313" key="2">
    <source>
        <dbReference type="EnsemblMetazoa" id="ADIR014241-PA"/>
    </source>
</evidence>
<keyword evidence="3" id="KW-1185">Reference proteome</keyword>